<accession>A0ABU3ZXB8</accession>
<dbReference type="InterPro" id="IPR001375">
    <property type="entry name" value="Peptidase_S9_cat"/>
</dbReference>
<dbReference type="Pfam" id="PF02897">
    <property type="entry name" value="Peptidase_S9_N"/>
    <property type="match status" value="1"/>
</dbReference>
<evidence type="ECO:0000256" key="8">
    <source>
        <dbReference type="SAM" id="SignalP"/>
    </source>
</evidence>
<dbReference type="InterPro" id="IPR002470">
    <property type="entry name" value="Peptidase_S9A"/>
</dbReference>
<evidence type="ECO:0000313" key="12">
    <source>
        <dbReference type="Proteomes" id="UP001185984"/>
    </source>
</evidence>
<dbReference type="SUPFAM" id="SSF50993">
    <property type="entry name" value="Peptidase/esterase 'gauge' domain"/>
    <property type="match status" value="1"/>
</dbReference>
<evidence type="ECO:0000256" key="2">
    <source>
        <dbReference type="ARBA" id="ARBA00005228"/>
    </source>
</evidence>
<dbReference type="PANTHER" id="PTHR42881:SF2">
    <property type="entry name" value="PROLYL ENDOPEPTIDASE"/>
    <property type="match status" value="1"/>
</dbReference>
<feature type="chain" id="PRO_5045292459" description="prolyl oligopeptidase" evidence="8">
    <location>
        <begin position="21"/>
        <end position="750"/>
    </location>
</feature>
<dbReference type="PANTHER" id="PTHR42881">
    <property type="entry name" value="PROLYL ENDOPEPTIDASE"/>
    <property type="match status" value="1"/>
</dbReference>
<dbReference type="SUPFAM" id="SSF53474">
    <property type="entry name" value="alpha/beta-Hydrolases"/>
    <property type="match status" value="1"/>
</dbReference>
<feature type="signal peptide" evidence="8">
    <location>
        <begin position="1"/>
        <end position="20"/>
    </location>
</feature>
<evidence type="ECO:0000313" key="11">
    <source>
        <dbReference type="EMBL" id="MDV5824174.1"/>
    </source>
</evidence>
<reference evidence="12" key="1">
    <citation type="journal article" date="2022" name="J Environ Chem Eng">
        <title>Biodegradation of petroleum oil using a constructed nonpathogenic and heavy metal-tolerant bacterial consortium isolated from marine sponges.</title>
        <authorList>
            <person name="Dechsakulwatana C."/>
            <person name="Rungsihiranrut A."/>
            <person name="Muangchinda C."/>
            <person name="Ningthoujam R."/>
            <person name="Klankeo P."/>
            <person name="Pinyakong O."/>
        </authorList>
    </citation>
    <scope>NUCLEOTIDE SEQUENCE [LARGE SCALE GENOMIC DNA]</scope>
    <source>
        <strain evidence="12">MO2-4</strain>
    </source>
</reference>
<evidence type="ECO:0000256" key="7">
    <source>
        <dbReference type="SAM" id="MobiDB-lite"/>
    </source>
</evidence>
<dbReference type="InterPro" id="IPR051167">
    <property type="entry name" value="Prolyl_oligopep/macrocyclase"/>
</dbReference>
<name>A0ABU3ZXB8_9SPHN</name>
<dbReference type="InterPro" id="IPR029058">
    <property type="entry name" value="AB_hydrolase_fold"/>
</dbReference>
<dbReference type="Gene3D" id="3.40.50.1820">
    <property type="entry name" value="alpha/beta hydrolase"/>
    <property type="match status" value="1"/>
</dbReference>
<keyword evidence="6" id="KW-0720">Serine protease</keyword>
<feature type="domain" description="Peptidase S9A N-terminal" evidence="10">
    <location>
        <begin position="39"/>
        <end position="442"/>
    </location>
</feature>
<sequence length="750" mass="81531">MRLAALILLPLWLAAAPAIARALPEEAAITAGSDALRYPVARRLNLVEDHFGVQVADPYRWLENDLRGDPAVRDWVAQENALTRRYLDALPGRDALKARLQALFAHGRYTVPRKAGGRYFYGYNKGLENQTPLYVREGLAGPQRLLLDPNGWPGDGASALAEWTPSRDGKYLAYAVQDAGSDWRTLRLIDVDSGRTLDDAVQWVKFSQTAWDGRSEGFFYSRFAAPQAGEAFRSTNLGQSLYYHRIGTPQAQDQLIYATPDRPRLSHQAQVTGDGRWLVISSFEGIDPRREIHVAELTGGPVTPRRLVRGPANDWRLIGSRGSLLYFLTDQRAAHMRVVTLDAARPRRGATEIVAERAETLAGGALVGDRMILAYMNGAQTVAELVELDGRKVGDVPLPGFGTAAGFGGRAGDPETFFSFSGFVTPASIYRFDTATRQYQLFARPDLPFDPDDYGIEQRVYPSKDGTMIPLTILRKKALADHAIAAPTILYGYGGFNISLTPGYSATRMAWLEQGGVYAIANLRGGGEFGKAWHEAGRGANKQNVFDDFIAAAEYLKANGFTPPDGLAIEGRSNGGLLVGAVVNQRPDLFAAALPAVGVMDMLRFDRFTAGRYWVDDYGSPADAKDFPLLYGYSPYHNITGGTDYPAILVSTADTDDRVVPAHSFKYAAALQAADLGPRPRLLRVERRAGHGAGKPVDKLIDEYADSYAFAAHFTGLVIEAKPAAPRSAAPRSATGQPAGFMAPSVAGGE</sequence>
<keyword evidence="12" id="KW-1185">Reference proteome</keyword>
<evidence type="ECO:0000259" key="9">
    <source>
        <dbReference type="Pfam" id="PF00326"/>
    </source>
</evidence>
<feature type="domain" description="Peptidase S9 prolyl oligopeptidase catalytic" evidence="9">
    <location>
        <begin position="505"/>
        <end position="714"/>
    </location>
</feature>
<dbReference type="PROSITE" id="PS00708">
    <property type="entry name" value="PRO_ENDOPEP_SER"/>
    <property type="match status" value="1"/>
</dbReference>
<dbReference type="RefSeq" id="WP_317516992.1">
    <property type="nucleotide sequence ID" value="NZ_JAPTHD010000004.1"/>
</dbReference>
<feature type="region of interest" description="Disordered" evidence="7">
    <location>
        <begin position="728"/>
        <end position="750"/>
    </location>
</feature>
<comment type="catalytic activity">
    <reaction evidence="1">
        <text>Hydrolysis of Pro-|-Xaa &gt;&gt; Ala-|-Xaa in oligopeptides.</text>
        <dbReference type="EC" id="3.4.21.26"/>
    </reaction>
</comment>
<comment type="caution">
    <text evidence="11">The sequence shown here is derived from an EMBL/GenBank/DDBJ whole genome shotgun (WGS) entry which is preliminary data.</text>
</comment>
<dbReference type="Gene3D" id="2.130.10.120">
    <property type="entry name" value="Prolyl oligopeptidase, N-terminal domain"/>
    <property type="match status" value="1"/>
</dbReference>
<dbReference type="InterPro" id="IPR002471">
    <property type="entry name" value="Pept_S9_AS"/>
</dbReference>
<dbReference type="Pfam" id="PF00326">
    <property type="entry name" value="Peptidase_S9"/>
    <property type="match status" value="1"/>
</dbReference>
<dbReference type="EMBL" id="JAPTHD010000004">
    <property type="protein sequence ID" value="MDV5824174.1"/>
    <property type="molecule type" value="Genomic_DNA"/>
</dbReference>
<dbReference type="Proteomes" id="UP001185984">
    <property type="component" value="Unassembled WGS sequence"/>
</dbReference>
<evidence type="ECO:0000259" key="10">
    <source>
        <dbReference type="Pfam" id="PF02897"/>
    </source>
</evidence>
<evidence type="ECO:0000256" key="3">
    <source>
        <dbReference type="ARBA" id="ARBA00011897"/>
    </source>
</evidence>
<protein>
    <recommendedName>
        <fullName evidence="3">prolyl oligopeptidase</fullName>
        <ecNumber evidence="3">3.4.21.26</ecNumber>
    </recommendedName>
</protein>
<proteinExistence type="inferred from homology"/>
<gene>
    <name evidence="11" type="ORF">O0R41_11250</name>
</gene>
<keyword evidence="5" id="KW-0378">Hydrolase</keyword>
<keyword evidence="8" id="KW-0732">Signal</keyword>
<evidence type="ECO:0000256" key="1">
    <source>
        <dbReference type="ARBA" id="ARBA00001070"/>
    </source>
</evidence>
<dbReference type="InterPro" id="IPR023302">
    <property type="entry name" value="Pept_S9A_N"/>
</dbReference>
<evidence type="ECO:0000256" key="6">
    <source>
        <dbReference type="ARBA" id="ARBA00022825"/>
    </source>
</evidence>
<evidence type="ECO:0000256" key="4">
    <source>
        <dbReference type="ARBA" id="ARBA00022670"/>
    </source>
</evidence>
<dbReference type="EC" id="3.4.21.26" evidence="3"/>
<keyword evidence="4" id="KW-0645">Protease</keyword>
<evidence type="ECO:0000256" key="5">
    <source>
        <dbReference type="ARBA" id="ARBA00022801"/>
    </source>
</evidence>
<comment type="similarity">
    <text evidence="2">Belongs to the peptidase S9A family.</text>
</comment>
<dbReference type="PRINTS" id="PR00862">
    <property type="entry name" value="PROLIGOPTASE"/>
</dbReference>
<organism evidence="11 12">
    <name type="scientific">Sphingobium naphthae</name>
    <dbReference type="NCBI Taxonomy" id="1886786"/>
    <lineage>
        <taxon>Bacteria</taxon>
        <taxon>Pseudomonadati</taxon>
        <taxon>Pseudomonadota</taxon>
        <taxon>Alphaproteobacteria</taxon>
        <taxon>Sphingomonadales</taxon>
        <taxon>Sphingomonadaceae</taxon>
        <taxon>Sphingobium</taxon>
    </lineage>
</organism>